<proteinExistence type="predicted"/>
<dbReference type="EMBL" id="FMAI01000006">
    <property type="protein sequence ID" value="SCB35767.1"/>
    <property type="molecule type" value="Genomic_DNA"/>
</dbReference>
<accession>A0A1C3W6K5</accession>
<reference evidence="2" key="1">
    <citation type="submission" date="2016-08" db="EMBL/GenBank/DDBJ databases">
        <authorList>
            <person name="Varghese N."/>
            <person name="Submissions Spin"/>
        </authorList>
    </citation>
    <scope>NUCLEOTIDE SEQUENCE [LARGE SCALE GENOMIC DNA]</scope>
    <source>
        <strain evidence="2">ERR11</strain>
    </source>
</reference>
<evidence type="ECO:0000313" key="2">
    <source>
        <dbReference type="Proteomes" id="UP000199184"/>
    </source>
</evidence>
<organism evidence="1 2">
    <name type="scientific">Bradyrhizobium shewense</name>
    <dbReference type="NCBI Taxonomy" id="1761772"/>
    <lineage>
        <taxon>Bacteria</taxon>
        <taxon>Pseudomonadati</taxon>
        <taxon>Pseudomonadota</taxon>
        <taxon>Alphaproteobacteria</taxon>
        <taxon>Hyphomicrobiales</taxon>
        <taxon>Nitrobacteraceae</taxon>
        <taxon>Bradyrhizobium</taxon>
    </lineage>
</organism>
<sequence length="84" mass="9260">MTVSRAAHLAFAAIVGISSFVASIQTSHAGGLGLDWLSNKPYVECLKQARMLADVSSIMKGPAYREASYERGRHQCNRQYYGHQ</sequence>
<gene>
    <name evidence="1" type="ORF">GA0061098_1006381</name>
</gene>
<name>A0A1C3W6K5_9BRAD</name>
<dbReference type="AlphaFoldDB" id="A0A1C3W6K5"/>
<protein>
    <submittedName>
        <fullName evidence="1">Uncharacterized protein</fullName>
    </submittedName>
</protein>
<evidence type="ECO:0000313" key="1">
    <source>
        <dbReference type="EMBL" id="SCB35767.1"/>
    </source>
</evidence>
<dbReference type="Proteomes" id="UP000199184">
    <property type="component" value="Unassembled WGS sequence"/>
</dbReference>
<keyword evidence="2" id="KW-1185">Reference proteome</keyword>